<dbReference type="STRING" id="43678.OJAG_33760"/>
<dbReference type="EMBL" id="LRIE01000083">
    <property type="protein sequence ID" value="KZM33892.1"/>
    <property type="molecule type" value="Genomic_DNA"/>
</dbReference>
<dbReference type="RefSeq" id="WP_157516467.1">
    <property type="nucleotide sequence ID" value="NZ_LRIE01000083.1"/>
</dbReference>
<dbReference type="PATRIC" id="fig|43678.3.peg.3540"/>
<feature type="chain" id="PRO_5007845145" evidence="1">
    <location>
        <begin position="38"/>
        <end position="798"/>
    </location>
</feature>
<dbReference type="AlphaFoldDB" id="A0A163Q8C7"/>
<organism evidence="2 3">
    <name type="scientific">Oerskovia enterophila</name>
    <dbReference type="NCBI Taxonomy" id="43678"/>
    <lineage>
        <taxon>Bacteria</taxon>
        <taxon>Bacillati</taxon>
        <taxon>Actinomycetota</taxon>
        <taxon>Actinomycetes</taxon>
        <taxon>Micrococcales</taxon>
        <taxon>Cellulomonadaceae</taxon>
        <taxon>Oerskovia</taxon>
    </lineage>
</organism>
<keyword evidence="1" id="KW-0732">Signal</keyword>
<evidence type="ECO:0000256" key="1">
    <source>
        <dbReference type="SAM" id="SignalP"/>
    </source>
</evidence>
<protein>
    <submittedName>
        <fullName evidence="2">LGFP repeat protein</fullName>
    </submittedName>
</protein>
<comment type="caution">
    <text evidence="2">The sequence shown here is derived from an EMBL/GenBank/DDBJ whole genome shotgun (WGS) entry which is preliminary data.</text>
</comment>
<proteinExistence type="predicted"/>
<accession>A0A163Q8C7</accession>
<evidence type="ECO:0000313" key="2">
    <source>
        <dbReference type="EMBL" id="KZM33892.1"/>
    </source>
</evidence>
<gene>
    <name evidence="2" type="ORF">OJAG_33760</name>
</gene>
<feature type="signal peptide" evidence="1">
    <location>
        <begin position="1"/>
        <end position="37"/>
    </location>
</feature>
<dbReference type="OrthoDB" id="9764271at2"/>
<name>A0A163Q8C7_9CELL</name>
<dbReference type="Proteomes" id="UP000076447">
    <property type="component" value="Unassembled WGS sequence"/>
</dbReference>
<evidence type="ECO:0000313" key="3">
    <source>
        <dbReference type="Proteomes" id="UP000076447"/>
    </source>
</evidence>
<reference evidence="2 3" key="1">
    <citation type="submission" date="2016-01" db="EMBL/GenBank/DDBJ databases">
        <title>Genome sequence of Oerskovia enterophila VJag, an agar and cellulose degrading bacterium.</title>
        <authorList>
            <person name="Poehlein A."/>
            <person name="Jag V."/>
            <person name="Bengelsdorf F."/>
            <person name="Duerre P."/>
            <person name="Daniel R."/>
        </authorList>
    </citation>
    <scope>NUCLEOTIDE SEQUENCE [LARGE SCALE GENOMIC DNA]</scope>
    <source>
        <strain evidence="2 3">VJag</strain>
    </source>
</reference>
<dbReference type="InterPro" id="IPR013207">
    <property type="entry name" value="LGFP"/>
</dbReference>
<dbReference type="Pfam" id="PF08310">
    <property type="entry name" value="LGFP"/>
    <property type="match status" value="4"/>
</dbReference>
<sequence length="798" mass="81205">MIRGASSTRRFRSLVGALASLVMLLAGALVSAGPASAVSGSDFNPGFIISDAVFYDAGAMNANQIQSFIDSKGARCSPAAGNTCLKNYQESTNTIPADSYCAEYRGAASEAAAQIIAKVAAACRINPQVLLVTLQKEQGLVTSTAGKPAATFRRALGYGCPDNAGGWCDPNYSGFFVQMQRAARQFQIYKARPTSYSYVAGRTNTILYHPNTACGTTQVYIQNQATAALYNYTPYVPNAAALAAGYGTGDSCSSYGNRNFFLYFGDWFGSSGLVISPYIWDWYQNPTNKAGAGEPTTPASVTAGGIRQGFQGGTVYMSGMFGVQLVPAGLLNLYYDALGGPPGALGFPTGAYSAPAGGLSQPFQNGTVFISGGSGFAYVSGWLLDVYQSKGGPAGALGFPTSLGSVNTGGLTQSYQGGTVWISGSAGIQTLRPEMQGAFLAAGGPSGPLGFPTGAQTSVGGMEIQPFQGGVIAGRSGAFYAVSGWMMDVYRTNGFPSGKLGPPIGNQRWEAGGIVQSFEGGTIYIAGSTGIQVVPTAVQSVYSASNGPTGPLGFPTGPATSASPVTFQPFQAGVVYTDGTVGGYVSRGMMADFYGSRGGYNGSMGLPVGNTELVGGGITQAFKNATAYISGSGGFHTNPAGGLAEMYFRSLGGPTGTLGWPAGSEQGVAGGIVQAYTGGTMYISGGTGFHYSSGWMGDVYKQLGGPAGSLGFPISGPYWEAGGIVQSFQGGTIYIAGGTGIHTVPPAIQAAYASNGGPAGTLGFPVAAAVVSGTVTTQRFQHGSIAVASDGTVTVTRG</sequence>